<feature type="transmembrane region" description="Helical" evidence="8">
    <location>
        <begin position="417"/>
        <end position="434"/>
    </location>
</feature>
<reference evidence="9 10" key="1">
    <citation type="journal article" date="2018" name="Proc. Natl. Acad. Sci. U.S.A.">
        <title>Draft genome sequence of Camellia sinensis var. sinensis provides insights into the evolution of the tea genome and tea quality.</title>
        <authorList>
            <person name="Wei C."/>
            <person name="Yang H."/>
            <person name="Wang S."/>
            <person name="Zhao J."/>
            <person name="Liu C."/>
            <person name="Gao L."/>
            <person name="Xia E."/>
            <person name="Lu Y."/>
            <person name="Tai Y."/>
            <person name="She G."/>
            <person name="Sun J."/>
            <person name="Cao H."/>
            <person name="Tong W."/>
            <person name="Gao Q."/>
            <person name="Li Y."/>
            <person name="Deng W."/>
            <person name="Jiang X."/>
            <person name="Wang W."/>
            <person name="Chen Q."/>
            <person name="Zhang S."/>
            <person name="Li H."/>
            <person name="Wu J."/>
            <person name="Wang P."/>
            <person name="Li P."/>
            <person name="Shi C."/>
            <person name="Zheng F."/>
            <person name="Jian J."/>
            <person name="Huang B."/>
            <person name="Shan D."/>
            <person name="Shi M."/>
            <person name="Fang C."/>
            <person name="Yue Y."/>
            <person name="Li F."/>
            <person name="Li D."/>
            <person name="Wei S."/>
            <person name="Han B."/>
            <person name="Jiang C."/>
            <person name="Yin Y."/>
            <person name="Xia T."/>
            <person name="Zhang Z."/>
            <person name="Bennetzen J.L."/>
            <person name="Zhao S."/>
            <person name="Wan X."/>
        </authorList>
    </citation>
    <scope>NUCLEOTIDE SEQUENCE [LARGE SCALE GENOMIC DNA]</scope>
    <source>
        <strain evidence="10">cv. Shuchazao</strain>
        <tissue evidence="9">Leaf</tissue>
    </source>
</reference>
<feature type="transmembrane region" description="Helical" evidence="8">
    <location>
        <begin position="212"/>
        <end position="233"/>
    </location>
</feature>
<protein>
    <submittedName>
        <fullName evidence="9">Uncharacterized protein</fullName>
    </submittedName>
</protein>
<evidence type="ECO:0000256" key="2">
    <source>
        <dbReference type="ARBA" id="ARBA00005982"/>
    </source>
</evidence>
<evidence type="ECO:0000256" key="4">
    <source>
        <dbReference type="ARBA" id="ARBA00022989"/>
    </source>
</evidence>
<dbReference type="Proteomes" id="UP000306102">
    <property type="component" value="Unassembled WGS sequence"/>
</dbReference>
<dbReference type="SUPFAM" id="SSF103473">
    <property type="entry name" value="MFS general substrate transporter"/>
    <property type="match status" value="1"/>
</dbReference>
<evidence type="ECO:0000256" key="3">
    <source>
        <dbReference type="ARBA" id="ARBA00022692"/>
    </source>
</evidence>
<dbReference type="CDD" id="cd17416">
    <property type="entry name" value="MFS_NPF1_2"/>
    <property type="match status" value="1"/>
</dbReference>
<evidence type="ECO:0000256" key="6">
    <source>
        <dbReference type="ARBA" id="ARBA00044504"/>
    </source>
</evidence>
<dbReference type="InterPro" id="IPR036259">
    <property type="entry name" value="MFS_trans_sf"/>
</dbReference>
<dbReference type="AlphaFoldDB" id="A0A4S4D126"/>
<organism evidence="9 10">
    <name type="scientific">Camellia sinensis var. sinensis</name>
    <name type="common">China tea</name>
    <dbReference type="NCBI Taxonomy" id="542762"/>
    <lineage>
        <taxon>Eukaryota</taxon>
        <taxon>Viridiplantae</taxon>
        <taxon>Streptophyta</taxon>
        <taxon>Embryophyta</taxon>
        <taxon>Tracheophyta</taxon>
        <taxon>Spermatophyta</taxon>
        <taxon>Magnoliopsida</taxon>
        <taxon>eudicotyledons</taxon>
        <taxon>Gunneridae</taxon>
        <taxon>Pentapetalae</taxon>
        <taxon>asterids</taxon>
        <taxon>Ericales</taxon>
        <taxon>Theaceae</taxon>
        <taxon>Camellia</taxon>
    </lineage>
</organism>
<evidence type="ECO:0000313" key="10">
    <source>
        <dbReference type="Proteomes" id="UP000306102"/>
    </source>
</evidence>
<feature type="transmembrane region" description="Helical" evidence="8">
    <location>
        <begin position="331"/>
        <end position="349"/>
    </location>
</feature>
<dbReference type="SMR" id="A0A4S4D126"/>
<feature type="transmembrane region" description="Helical" evidence="8">
    <location>
        <begin position="96"/>
        <end position="119"/>
    </location>
</feature>
<evidence type="ECO:0000256" key="7">
    <source>
        <dbReference type="SAM" id="MobiDB-lite"/>
    </source>
</evidence>
<evidence type="ECO:0000313" key="9">
    <source>
        <dbReference type="EMBL" id="THF95788.1"/>
    </source>
</evidence>
<feature type="region of interest" description="Disordered" evidence="7">
    <location>
        <begin position="1"/>
        <end position="23"/>
    </location>
</feature>
<dbReference type="Pfam" id="PF00854">
    <property type="entry name" value="PTR2"/>
    <property type="match status" value="1"/>
</dbReference>
<accession>A0A4S4D126</accession>
<keyword evidence="3 8" id="KW-0812">Transmembrane</keyword>
<keyword evidence="10" id="KW-1185">Reference proteome</keyword>
<feature type="transmembrane region" description="Helical" evidence="8">
    <location>
        <begin position="139"/>
        <end position="165"/>
    </location>
</feature>
<dbReference type="GO" id="GO:0016020">
    <property type="term" value="C:membrane"/>
    <property type="evidence" value="ECO:0007669"/>
    <property type="project" value="UniProtKB-SubCell"/>
</dbReference>
<comment type="similarity">
    <text evidence="6">Belongs to the major facilitator superfamily. Phosphate:H(+) symporter (TC 2.A.1.9) family.</text>
</comment>
<gene>
    <name evidence="9" type="ORF">TEA_020806</name>
</gene>
<comment type="similarity">
    <text evidence="2">Belongs to the major facilitator superfamily. Proton-dependent oligopeptide transporter (POT/PTR) (TC 2.A.17) family.</text>
</comment>
<dbReference type="STRING" id="542762.A0A4S4D126"/>
<sequence length="581" mass="64380">MEDQRDSPPSRDSDPALVPNSPRKPGGWNAIAFILGNESFEKLASMSLIANITVYLRTKYNMEGIELVNVVSIWSGSSNITTLAGAFLSDAYLGRFLTLLFGSISSFLGMGMVALTAGIPDLRPTPCEGEPNCPESQSWQLAFLFSGLALLAIGSGGIRPCNIAFGADQFDTKTEKGRSQLKSFFNWWYFSFTLALLVALTGVVYIQTNVSWVLGFAIPTGCFALSILIFLLGHHVYIYMKPQGSVFVDIAKVISAARKKSKLTLSPDSEFYNPNPIESDQQVVTMLARTNRFKCFDKAALIVDPSELNPEGVPNDNWSLCSIQQVERLKCLVGVVPVWFTAIACFVSMDQMNTLGILQAIQSNTLIHNFKVPPGWLGLTSMIALATWIFIYECLYIPFRQRTTKRDDVRLSTKHKIRIGIVMSILCMLVAGFMERKRREAAIAHHSFISPVSITVLLPQFVLSGLLEAFAAVAIMEFFNNQFPESMRSVAGSVFFLSLSMASYLNSVIVNLVHELSGRGGKEPWLGGHDLNTNKLDYFYFLIAGLGVINFMYFNFFASHYVFTDLSTRTEKSESSNESSS</sequence>
<keyword evidence="5 8" id="KW-0472">Membrane</keyword>
<evidence type="ECO:0000256" key="5">
    <source>
        <dbReference type="ARBA" id="ARBA00023136"/>
    </source>
</evidence>
<comment type="caution">
    <text evidence="9">The sequence shown here is derived from an EMBL/GenBank/DDBJ whole genome shotgun (WGS) entry which is preliminary data.</text>
</comment>
<feature type="transmembrane region" description="Helical" evidence="8">
    <location>
        <begin position="538"/>
        <end position="563"/>
    </location>
</feature>
<comment type="subcellular location">
    <subcellularLocation>
        <location evidence="1">Membrane</location>
        <topology evidence="1">Multi-pass membrane protein</topology>
    </subcellularLocation>
</comment>
<evidence type="ECO:0000256" key="8">
    <source>
        <dbReference type="SAM" id="Phobius"/>
    </source>
</evidence>
<dbReference type="EMBL" id="SDRB02013160">
    <property type="protein sequence ID" value="THF95788.1"/>
    <property type="molecule type" value="Genomic_DNA"/>
</dbReference>
<feature type="transmembrane region" description="Helical" evidence="8">
    <location>
        <begin position="454"/>
        <end position="479"/>
    </location>
</feature>
<feature type="transmembrane region" description="Helical" evidence="8">
    <location>
        <begin position="376"/>
        <end position="396"/>
    </location>
</feature>
<evidence type="ECO:0000256" key="1">
    <source>
        <dbReference type="ARBA" id="ARBA00004141"/>
    </source>
</evidence>
<dbReference type="InterPro" id="IPR000109">
    <property type="entry name" value="POT_fam"/>
</dbReference>
<name>A0A4S4D126_CAMSN</name>
<dbReference type="Gene3D" id="1.20.1250.20">
    <property type="entry name" value="MFS general substrate transporter like domains"/>
    <property type="match status" value="1"/>
</dbReference>
<proteinExistence type="inferred from homology"/>
<feature type="transmembrane region" description="Helical" evidence="8">
    <location>
        <begin position="186"/>
        <end position="206"/>
    </location>
</feature>
<feature type="compositionally biased region" description="Basic and acidic residues" evidence="7">
    <location>
        <begin position="1"/>
        <end position="14"/>
    </location>
</feature>
<dbReference type="GO" id="GO:0022857">
    <property type="term" value="F:transmembrane transporter activity"/>
    <property type="evidence" value="ECO:0007669"/>
    <property type="project" value="InterPro"/>
</dbReference>
<feature type="transmembrane region" description="Helical" evidence="8">
    <location>
        <begin position="491"/>
        <end position="513"/>
    </location>
</feature>
<dbReference type="PANTHER" id="PTHR11654">
    <property type="entry name" value="OLIGOPEPTIDE TRANSPORTER-RELATED"/>
    <property type="match status" value="1"/>
</dbReference>
<keyword evidence="4 8" id="KW-1133">Transmembrane helix</keyword>